<dbReference type="PANTHER" id="PTHR10139:SF1">
    <property type="entry name" value="DOUBLE-STRAND BREAK REPAIR PROTEIN MRE11"/>
    <property type="match status" value="1"/>
</dbReference>
<proteinExistence type="predicted"/>
<evidence type="ECO:0000256" key="1">
    <source>
        <dbReference type="ARBA" id="ARBA00022801"/>
    </source>
</evidence>
<dbReference type="GO" id="GO:0030870">
    <property type="term" value="C:Mre11 complex"/>
    <property type="evidence" value="ECO:0007669"/>
    <property type="project" value="TreeGrafter"/>
</dbReference>
<gene>
    <name evidence="4" type="primary">MRE11</name>
    <name evidence="4" type="ORF">MICPUN_61359</name>
</gene>
<dbReference type="CDD" id="cd00840">
    <property type="entry name" value="MPP_Mre11_N"/>
    <property type="match status" value="1"/>
</dbReference>
<evidence type="ECO:0000259" key="3">
    <source>
        <dbReference type="SMART" id="SM01347"/>
    </source>
</evidence>
<dbReference type="GO" id="GO:0000724">
    <property type="term" value="P:double-strand break repair via homologous recombination"/>
    <property type="evidence" value="ECO:0007669"/>
    <property type="project" value="TreeGrafter"/>
</dbReference>
<reference evidence="4 5" key="1">
    <citation type="journal article" date="2009" name="Science">
        <title>Green evolution and dynamic adaptations revealed by genomes of the marine picoeukaryotes Micromonas.</title>
        <authorList>
            <person name="Worden A.Z."/>
            <person name="Lee J.H."/>
            <person name="Mock T."/>
            <person name="Rouze P."/>
            <person name="Simmons M.P."/>
            <person name="Aerts A.L."/>
            <person name="Allen A.E."/>
            <person name="Cuvelier M.L."/>
            <person name="Derelle E."/>
            <person name="Everett M.V."/>
            <person name="Foulon E."/>
            <person name="Grimwood J."/>
            <person name="Gundlach H."/>
            <person name="Henrissat B."/>
            <person name="Napoli C."/>
            <person name="McDonald S.M."/>
            <person name="Parker M.S."/>
            <person name="Rombauts S."/>
            <person name="Salamov A."/>
            <person name="Von Dassow P."/>
            <person name="Badger J.H."/>
            <person name="Coutinho P.M."/>
            <person name="Demir E."/>
            <person name="Dubchak I."/>
            <person name="Gentemann C."/>
            <person name="Eikrem W."/>
            <person name="Gready J.E."/>
            <person name="John U."/>
            <person name="Lanier W."/>
            <person name="Lindquist E.A."/>
            <person name="Lucas S."/>
            <person name="Mayer K.F."/>
            <person name="Moreau H."/>
            <person name="Not F."/>
            <person name="Otillar R."/>
            <person name="Panaud O."/>
            <person name="Pangilinan J."/>
            <person name="Paulsen I."/>
            <person name="Piegu B."/>
            <person name="Poliakov A."/>
            <person name="Robbens S."/>
            <person name="Schmutz J."/>
            <person name="Toulza E."/>
            <person name="Wyss T."/>
            <person name="Zelensky A."/>
            <person name="Zhou K."/>
            <person name="Armbrust E.V."/>
            <person name="Bhattacharya D."/>
            <person name="Goodenough U.W."/>
            <person name="Van de Peer Y."/>
            <person name="Grigoriev I.V."/>
        </authorList>
    </citation>
    <scope>NUCLEOTIDE SEQUENCE [LARGE SCALE GENOMIC DNA]</scope>
    <source>
        <strain evidence="5">RCC299 / NOUM17</strain>
    </source>
</reference>
<feature type="region of interest" description="Disordered" evidence="2">
    <location>
        <begin position="338"/>
        <end position="360"/>
    </location>
</feature>
<dbReference type="Pfam" id="PF04152">
    <property type="entry name" value="Mre11_DNA_bind"/>
    <property type="match status" value="1"/>
</dbReference>
<accession>C1ECB4</accession>
<dbReference type="STRING" id="296587.C1ECB4"/>
<keyword evidence="5" id="KW-1185">Reference proteome</keyword>
<dbReference type="GO" id="GO:0030145">
    <property type="term" value="F:manganese ion binding"/>
    <property type="evidence" value="ECO:0007669"/>
    <property type="project" value="InterPro"/>
</dbReference>
<dbReference type="Pfam" id="PF00149">
    <property type="entry name" value="Metallophos"/>
    <property type="match status" value="1"/>
</dbReference>
<feature type="compositionally biased region" description="Acidic residues" evidence="2">
    <location>
        <begin position="610"/>
        <end position="620"/>
    </location>
</feature>
<sequence length="894" mass="97017">MAAQEDPDLLRILIATDNHLGVHEKDQVRKDDAFITFREIFEIAKQQNVDAVFLGGDLFDVNKPSRETMVRTMEILQEYCMNDRPVQLEVLSDQTVNFPRRGVVNYEDPNLNVGLPVFMIHGNHDDPAGAENLSAIDLLSTCGLVNYFGKHVLTGSGTGKIKIKPVLMRKGNTKLALYGLGYIRDARLHQMFSVKGNVEWARPEDKPGFSSKSWFNTMLIHQNRVHHSPKNAISERYLPSWLDLVVWGHEHECLVEPTEYGDFMVSQPGSSVVTSLIEGEAKQKQVFILEVKADKNAPDDAPMWRAVPQPLETVRPFKYRQISLIDFARLAKEDGGLGADFTPESGETNTGLGAKGKRAQPSKHEAWITQALERMVRELIAEARAPYERRGEDEVPLPLIRLRVDYGGFSTINAQRFGQKFVGKVANPNDLLQFFKSAARRRREDANDAATAAAAHTTAVEDIIGNPTMQDQARIEQLVAQHLTQGLQLLSEADLSNALDDFVNRDKSALENLIKDRLRETMKFVEENAGHEAEMITSGDAKDVTANVEKSIAEAVQQRLARTGATARAAAEAEAAAGAATAAAATTPRRAAAQEKEIIEHARRRAAAAAEEDGDGDDDLGTIAPSEQPGSAADAFRDIFNTQASRGARAGRGGRAGRGAARGGRGSRASAAAAKKRAAAEAFVVEDGEGEEEDPDSGVDEEEIPATRPSRPSRAAAAVGAAASPGEVDIVPESDVDDDDDDEVPASRPVRARGRPTRAAAAVRRTRAKAADNSPDAFDFTEDTDDDDDEVVEESGDDGEDEEEEEAIAVVGRRGAKRKAPAKAAATSAKRTRAGGGAAKKAPPRGKKSPPAKAPPVRTRAKRAVHIPYTQDEDSGEDDEEIPATATRRSTRAR</sequence>
<dbReference type="InterPro" id="IPR038487">
    <property type="entry name" value="Mre11_capping_dom"/>
</dbReference>
<feature type="domain" description="Mre11 DNA-binding" evidence="3">
    <location>
        <begin position="304"/>
        <end position="502"/>
    </location>
</feature>
<dbReference type="GO" id="GO:0006303">
    <property type="term" value="P:double-strand break repair via nonhomologous end joining"/>
    <property type="evidence" value="ECO:0007669"/>
    <property type="project" value="TreeGrafter"/>
</dbReference>
<evidence type="ECO:0000256" key="2">
    <source>
        <dbReference type="SAM" id="MobiDB-lite"/>
    </source>
</evidence>
<dbReference type="KEGG" id="mis:MICPUN_61359"/>
<organism evidence="4 5">
    <name type="scientific">Micromonas commoda (strain RCC299 / NOUM17 / CCMP2709)</name>
    <name type="common">Picoplanktonic green alga</name>
    <dbReference type="NCBI Taxonomy" id="296587"/>
    <lineage>
        <taxon>Eukaryota</taxon>
        <taxon>Viridiplantae</taxon>
        <taxon>Chlorophyta</taxon>
        <taxon>Mamiellophyceae</taxon>
        <taxon>Mamiellales</taxon>
        <taxon>Mamiellaceae</taxon>
        <taxon>Micromonas</taxon>
    </lineage>
</organism>
<dbReference type="InParanoid" id="C1ECB4"/>
<keyword evidence="1" id="KW-0378">Hydrolase</keyword>
<dbReference type="InterPro" id="IPR004843">
    <property type="entry name" value="Calcineurin-like_PHP"/>
</dbReference>
<dbReference type="FunCoup" id="C1ECB4">
    <property type="interactions" value="1620"/>
</dbReference>
<dbReference type="eggNOG" id="KOG2310">
    <property type="taxonomic scope" value="Eukaryota"/>
</dbReference>
<dbReference type="OMA" id="MVRTMEI"/>
<dbReference type="InterPro" id="IPR007281">
    <property type="entry name" value="Mre11_DNA-bd"/>
</dbReference>
<dbReference type="GO" id="GO:0007095">
    <property type="term" value="P:mitotic G2 DNA damage checkpoint signaling"/>
    <property type="evidence" value="ECO:0007669"/>
    <property type="project" value="TreeGrafter"/>
</dbReference>
<dbReference type="GO" id="GO:0097552">
    <property type="term" value="P:mitochondrial double-strand break repair via homologous recombination"/>
    <property type="evidence" value="ECO:0007669"/>
    <property type="project" value="TreeGrafter"/>
</dbReference>
<dbReference type="InterPro" id="IPR041796">
    <property type="entry name" value="Mre11_N"/>
</dbReference>
<feature type="compositionally biased region" description="Low complexity" evidence="2">
    <location>
        <begin position="706"/>
        <end position="729"/>
    </location>
</feature>
<feature type="compositionally biased region" description="Acidic residues" evidence="2">
    <location>
        <begin position="871"/>
        <end position="882"/>
    </location>
</feature>
<feature type="compositionally biased region" description="Acidic residues" evidence="2">
    <location>
        <begin position="730"/>
        <end position="744"/>
    </location>
</feature>
<evidence type="ECO:0000313" key="4">
    <source>
        <dbReference type="EMBL" id="ACO65872.1"/>
    </source>
</evidence>
<dbReference type="EMBL" id="CP001329">
    <property type="protein sequence ID" value="ACO65872.1"/>
    <property type="molecule type" value="Genomic_DNA"/>
</dbReference>
<feature type="region of interest" description="Disordered" evidence="2">
    <location>
        <begin position="601"/>
        <end position="632"/>
    </location>
</feature>
<dbReference type="Gene3D" id="3.30.110.110">
    <property type="entry name" value="Mre11, capping domain"/>
    <property type="match status" value="1"/>
</dbReference>
<feature type="region of interest" description="Disordered" evidence="2">
    <location>
        <begin position="644"/>
        <end position="894"/>
    </location>
</feature>
<dbReference type="GO" id="GO:0035861">
    <property type="term" value="C:site of double-strand break"/>
    <property type="evidence" value="ECO:0007669"/>
    <property type="project" value="TreeGrafter"/>
</dbReference>
<dbReference type="InterPro" id="IPR029052">
    <property type="entry name" value="Metallo-depent_PP-like"/>
</dbReference>
<name>C1ECB4_MICCC</name>
<dbReference type="GO" id="GO:0000014">
    <property type="term" value="F:single-stranded DNA endodeoxyribonuclease activity"/>
    <property type="evidence" value="ECO:0007669"/>
    <property type="project" value="TreeGrafter"/>
</dbReference>
<feature type="compositionally biased region" description="Gly residues" evidence="2">
    <location>
        <begin position="650"/>
        <end position="666"/>
    </location>
</feature>
<protein>
    <submittedName>
        <fullName evidence="4">Mre11 DNA repair/recombination protein</fullName>
    </submittedName>
</protein>
<dbReference type="PANTHER" id="PTHR10139">
    <property type="entry name" value="DOUBLE-STRAND BREAK REPAIR PROTEIN MRE11"/>
    <property type="match status" value="1"/>
</dbReference>
<feature type="compositionally biased region" description="Acidic residues" evidence="2">
    <location>
        <begin position="779"/>
        <end position="807"/>
    </location>
</feature>
<dbReference type="SMART" id="SM01347">
    <property type="entry name" value="Mre11_DNA_bind"/>
    <property type="match status" value="1"/>
</dbReference>
<feature type="compositionally biased region" description="Acidic residues" evidence="2">
    <location>
        <begin position="684"/>
        <end position="704"/>
    </location>
</feature>
<dbReference type="Gene3D" id="3.60.21.10">
    <property type="match status" value="1"/>
</dbReference>
<dbReference type="GO" id="GO:0042138">
    <property type="term" value="P:meiotic DNA double-strand break formation"/>
    <property type="evidence" value="ECO:0007669"/>
    <property type="project" value="TreeGrafter"/>
</dbReference>
<dbReference type="Proteomes" id="UP000002009">
    <property type="component" value="Chromosome 9"/>
</dbReference>
<dbReference type="GeneID" id="8246162"/>
<dbReference type="GO" id="GO:0000723">
    <property type="term" value="P:telomere maintenance"/>
    <property type="evidence" value="ECO:0007669"/>
    <property type="project" value="TreeGrafter"/>
</dbReference>
<evidence type="ECO:0000313" key="5">
    <source>
        <dbReference type="Proteomes" id="UP000002009"/>
    </source>
</evidence>
<dbReference type="FunFam" id="3.60.21.10:FF:000019">
    <property type="entry name" value="Double-strand break repair protein"/>
    <property type="match status" value="1"/>
</dbReference>
<dbReference type="AlphaFoldDB" id="C1ECB4"/>
<dbReference type="RefSeq" id="XP_002504614.1">
    <property type="nucleotide sequence ID" value="XM_002504568.1"/>
</dbReference>
<dbReference type="SUPFAM" id="SSF56300">
    <property type="entry name" value="Metallo-dependent phosphatases"/>
    <property type="match status" value="1"/>
</dbReference>
<dbReference type="OrthoDB" id="30417at2759"/>